<accession>A0A9P8GQN8</accession>
<dbReference type="EMBL" id="JAHFYH010000001">
    <property type="protein sequence ID" value="KAH0237731.1"/>
    <property type="molecule type" value="Genomic_DNA"/>
</dbReference>
<feature type="non-terminal residue" evidence="1">
    <location>
        <position position="105"/>
    </location>
</feature>
<reference evidence="1" key="2">
    <citation type="submission" date="2021-08" db="EMBL/GenBank/DDBJ databases">
        <authorList>
            <person name="Gostincar C."/>
            <person name="Sun X."/>
            <person name="Song Z."/>
            <person name="Gunde-Cimerman N."/>
        </authorList>
    </citation>
    <scope>NUCLEOTIDE SEQUENCE</scope>
    <source>
        <strain evidence="1">EXF-8016</strain>
    </source>
</reference>
<evidence type="ECO:0000313" key="2">
    <source>
        <dbReference type="Proteomes" id="UP000767238"/>
    </source>
</evidence>
<comment type="caution">
    <text evidence="1">The sequence shown here is derived from an EMBL/GenBank/DDBJ whole genome shotgun (WGS) entry which is preliminary data.</text>
</comment>
<proteinExistence type="predicted"/>
<protein>
    <submittedName>
        <fullName evidence="1">Uncharacterized protein</fullName>
    </submittedName>
</protein>
<sequence>MDGEEFLAIVPAPATDRKGTKAPSVPNLKEVAIECIILKSGRCFSGGKKTLAPTSGSRHNLRVHASSVQLYVCCYLADGEDDLWVMKALERRLRKICLELHPSEI</sequence>
<gene>
    <name evidence="1" type="ORF">KCV03_g412</name>
</gene>
<reference evidence="1" key="1">
    <citation type="journal article" date="2021" name="J Fungi (Basel)">
        <title>Virulence traits and population genomics of the black yeast Aureobasidium melanogenum.</title>
        <authorList>
            <person name="Cernosa A."/>
            <person name="Sun X."/>
            <person name="Gostincar C."/>
            <person name="Fang C."/>
            <person name="Gunde-Cimerman N."/>
            <person name="Song Z."/>
        </authorList>
    </citation>
    <scope>NUCLEOTIDE SEQUENCE</scope>
    <source>
        <strain evidence="1">EXF-8016</strain>
    </source>
</reference>
<evidence type="ECO:0000313" key="1">
    <source>
        <dbReference type="EMBL" id="KAH0237731.1"/>
    </source>
</evidence>
<name>A0A9P8GQN8_AURME</name>
<organism evidence="1 2">
    <name type="scientific">Aureobasidium melanogenum</name>
    <name type="common">Aureobasidium pullulans var. melanogenum</name>
    <dbReference type="NCBI Taxonomy" id="46634"/>
    <lineage>
        <taxon>Eukaryota</taxon>
        <taxon>Fungi</taxon>
        <taxon>Dikarya</taxon>
        <taxon>Ascomycota</taxon>
        <taxon>Pezizomycotina</taxon>
        <taxon>Dothideomycetes</taxon>
        <taxon>Dothideomycetidae</taxon>
        <taxon>Dothideales</taxon>
        <taxon>Saccotheciaceae</taxon>
        <taxon>Aureobasidium</taxon>
    </lineage>
</organism>
<dbReference type="AlphaFoldDB" id="A0A9P8GQN8"/>
<dbReference type="Proteomes" id="UP000767238">
    <property type="component" value="Unassembled WGS sequence"/>
</dbReference>